<gene>
    <name evidence="2" type="ORF">PCOR1329_LOCUS16417</name>
</gene>
<keyword evidence="3" id="KW-1185">Reference proteome</keyword>
<feature type="non-terminal residue" evidence="2">
    <location>
        <position position="1"/>
    </location>
</feature>
<sequence>DFNKGSMVFIPKGSHQEDVNSSWRAPDDVCPITLSNTDAEILGSALNKAISDQCELGASEAQNGFVRTRQMSGNTLKLECNMLRYGILQCIKSAGSVLLDVKAAFPSLLHFWIEFVLGCPMSGSIFALCLNPVLRQIQGRLPSPQHSLSAFADDMAFFSQDLHRALPVLMRILMRASLVTGLVMNLAKRVIVFYRQEIDREEELRRFQDQGIRARKFAIQNWGKYLGIHLGHRSIVRSWTSPIAKYLERCRFIRSLAGGLHQAIMPYNSIANSVLMFVASFFAPPKAATGAERGGHQILTACPRYAIPNAVLFQFKNIFSNSWSVRSLRHEGRAALYRNAARSPIFVDYELELEEVLEG</sequence>
<evidence type="ECO:0000259" key="1">
    <source>
        <dbReference type="Pfam" id="PF00078"/>
    </source>
</evidence>
<protein>
    <recommendedName>
        <fullName evidence="1">Reverse transcriptase domain-containing protein</fullName>
    </recommendedName>
</protein>
<accession>A0ABN9R2Z6</accession>
<dbReference type="CDD" id="cd01650">
    <property type="entry name" value="RT_nLTR_like"/>
    <property type="match status" value="1"/>
</dbReference>
<reference evidence="2" key="1">
    <citation type="submission" date="2023-10" db="EMBL/GenBank/DDBJ databases">
        <authorList>
            <person name="Chen Y."/>
            <person name="Shah S."/>
            <person name="Dougan E. K."/>
            <person name="Thang M."/>
            <person name="Chan C."/>
        </authorList>
    </citation>
    <scope>NUCLEOTIDE SEQUENCE [LARGE SCALE GENOMIC DNA]</scope>
</reference>
<proteinExistence type="predicted"/>
<feature type="domain" description="Reverse transcriptase" evidence="1">
    <location>
        <begin position="117"/>
        <end position="229"/>
    </location>
</feature>
<evidence type="ECO:0000313" key="3">
    <source>
        <dbReference type="Proteomes" id="UP001189429"/>
    </source>
</evidence>
<dbReference type="EMBL" id="CAUYUJ010005029">
    <property type="protein sequence ID" value="CAK0811995.1"/>
    <property type="molecule type" value="Genomic_DNA"/>
</dbReference>
<feature type="non-terminal residue" evidence="2">
    <location>
        <position position="359"/>
    </location>
</feature>
<organism evidence="2 3">
    <name type="scientific">Prorocentrum cordatum</name>
    <dbReference type="NCBI Taxonomy" id="2364126"/>
    <lineage>
        <taxon>Eukaryota</taxon>
        <taxon>Sar</taxon>
        <taxon>Alveolata</taxon>
        <taxon>Dinophyceae</taxon>
        <taxon>Prorocentrales</taxon>
        <taxon>Prorocentraceae</taxon>
        <taxon>Prorocentrum</taxon>
    </lineage>
</organism>
<name>A0ABN9R2Z6_9DINO</name>
<evidence type="ECO:0000313" key="2">
    <source>
        <dbReference type="EMBL" id="CAK0811995.1"/>
    </source>
</evidence>
<dbReference type="InterPro" id="IPR000477">
    <property type="entry name" value="RT_dom"/>
</dbReference>
<dbReference type="Proteomes" id="UP001189429">
    <property type="component" value="Unassembled WGS sequence"/>
</dbReference>
<dbReference type="PANTHER" id="PTHR19446">
    <property type="entry name" value="REVERSE TRANSCRIPTASES"/>
    <property type="match status" value="1"/>
</dbReference>
<dbReference type="Pfam" id="PF00078">
    <property type="entry name" value="RVT_1"/>
    <property type="match status" value="1"/>
</dbReference>
<comment type="caution">
    <text evidence="2">The sequence shown here is derived from an EMBL/GenBank/DDBJ whole genome shotgun (WGS) entry which is preliminary data.</text>
</comment>